<evidence type="ECO:0000313" key="2">
    <source>
        <dbReference type="Proteomes" id="UP000016933"/>
    </source>
</evidence>
<evidence type="ECO:0008006" key="3">
    <source>
        <dbReference type="Google" id="ProtNLM"/>
    </source>
</evidence>
<dbReference type="HOGENOM" id="CLU_1503401_0_0_1"/>
<proteinExistence type="predicted"/>
<reference evidence="2" key="1">
    <citation type="journal article" date="2012" name="PLoS Genet.">
        <title>The genomes of the fungal plant pathogens Cladosporium fulvum and Dothistroma septosporum reveal adaptation to different hosts and lifestyles but also signatures of common ancestry.</title>
        <authorList>
            <person name="de Wit P.J.G.M."/>
            <person name="van der Burgt A."/>
            <person name="Oekmen B."/>
            <person name="Stergiopoulos I."/>
            <person name="Abd-Elsalam K.A."/>
            <person name="Aerts A.L."/>
            <person name="Bahkali A.H."/>
            <person name="Beenen H.G."/>
            <person name="Chettri P."/>
            <person name="Cox M.P."/>
            <person name="Datema E."/>
            <person name="de Vries R.P."/>
            <person name="Dhillon B."/>
            <person name="Ganley A.R."/>
            <person name="Griffiths S.A."/>
            <person name="Guo Y."/>
            <person name="Hamelin R.C."/>
            <person name="Henrissat B."/>
            <person name="Kabir M.S."/>
            <person name="Jashni M.K."/>
            <person name="Kema G."/>
            <person name="Klaubauf S."/>
            <person name="Lapidus A."/>
            <person name="Levasseur A."/>
            <person name="Lindquist E."/>
            <person name="Mehrabi R."/>
            <person name="Ohm R.A."/>
            <person name="Owen T.J."/>
            <person name="Salamov A."/>
            <person name="Schwelm A."/>
            <person name="Schijlen E."/>
            <person name="Sun H."/>
            <person name="van den Burg H.A."/>
            <person name="van Ham R.C.H.J."/>
            <person name="Zhang S."/>
            <person name="Goodwin S.B."/>
            <person name="Grigoriev I.V."/>
            <person name="Collemare J."/>
            <person name="Bradshaw R.E."/>
        </authorList>
    </citation>
    <scope>NUCLEOTIDE SEQUENCE [LARGE SCALE GENOMIC DNA]</scope>
    <source>
        <strain evidence="2">NZE10 / CBS 128990</strain>
    </source>
</reference>
<dbReference type="AlphaFoldDB" id="N1PSM3"/>
<protein>
    <recommendedName>
        <fullName evidence="3">F-box domain-containing protein</fullName>
    </recommendedName>
</protein>
<name>N1PSM3_DOTSN</name>
<sequence length="179" mass="19980">MATLDSSTMSIKEELSIEEVEAAAQAKRGKLKPHVAEYLQDSLRRKVGDEKIEINSNFLIHPIAAMLAEDTGPASSSEQIATHPASRLMQKMPAELLLMEKHLEPCDVVAMALTCTYLQELYDYQLHDLRLITQKNFGSPTWKTPCFNALHTQSARLTSRLDRERTEIALEKLASGGQA</sequence>
<accession>N1PSM3</accession>
<dbReference type="Proteomes" id="UP000016933">
    <property type="component" value="Unassembled WGS sequence"/>
</dbReference>
<organism evidence="1 2">
    <name type="scientific">Dothistroma septosporum (strain NZE10 / CBS 128990)</name>
    <name type="common">Red band needle blight fungus</name>
    <name type="synonym">Mycosphaerella pini</name>
    <dbReference type="NCBI Taxonomy" id="675120"/>
    <lineage>
        <taxon>Eukaryota</taxon>
        <taxon>Fungi</taxon>
        <taxon>Dikarya</taxon>
        <taxon>Ascomycota</taxon>
        <taxon>Pezizomycotina</taxon>
        <taxon>Dothideomycetes</taxon>
        <taxon>Dothideomycetidae</taxon>
        <taxon>Mycosphaerellales</taxon>
        <taxon>Mycosphaerellaceae</taxon>
        <taxon>Dothistroma</taxon>
    </lineage>
</organism>
<evidence type="ECO:0000313" key="1">
    <source>
        <dbReference type="EMBL" id="EME45933.1"/>
    </source>
</evidence>
<keyword evidence="2" id="KW-1185">Reference proteome</keyword>
<dbReference type="EMBL" id="KB446537">
    <property type="protein sequence ID" value="EME45933.1"/>
    <property type="molecule type" value="Genomic_DNA"/>
</dbReference>
<gene>
    <name evidence="1" type="ORF">DOTSEDRAFT_22056</name>
</gene>
<reference evidence="1 2" key="2">
    <citation type="journal article" date="2012" name="PLoS Pathog.">
        <title>Diverse lifestyles and strategies of plant pathogenesis encoded in the genomes of eighteen Dothideomycetes fungi.</title>
        <authorList>
            <person name="Ohm R.A."/>
            <person name="Feau N."/>
            <person name="Henrissat B."/>
            <person name="Schoch C.L."/>
            <person name="Horwitz B.A."/>
            <person name="Barry K.W."/>
            <person name="Condon B.J."/>
            <person name="Copeland A.C."/>
            <person name="Dhillon B."/>
            <person name="Glaser F."/>
            <person name="Hesse C.N."/>
            <person name="Kosti I."/>
            <person name="LaButti K."/>
            <person name="Lindquist E.A."/>
            <person name="Lucas S."/>
            <person name="Salamov A.A."/>
            <person name="Bradshaw R.E."/>
            <person name="Ciuffetti L."/>
            <person name="Hamelin R.C."/>
            <person name="Kema G.H.J."/>
            <person name="Lawrence C."/>
            <person name="Scott J.A."/>
            <person name="Spatafora J.W."/>
            <person name="Turgeon B.G."/>
            <person name="de Wit P.J.G.M."/>
            <person name="Zhong S."/>
            <person name="Goodwin S.B."/>
            <person name="Grigoriev I.V."/>
        </authorList>
    </citation>
    <scope>NUCLEOTIDE SEQUENCE [LARGE SCALE GENOMIC DNA]</scope>
    <source>
        <strain evidence="2">NZE10 / CBS 128990</strain>
    </source>
</reference>